<evidence type="ECO:0000313" key="1">
    <source>
        <dbReference type="EMBL" id="TCN66467.1"/>
    </source>
</evidence>
<dbReference type="RefSeq" id="WP_131839591.1">
    <property type="nucleotide sequence ID" value="NZ_SLWB01000009.1"/>
</dbReference>
<reference evidence="1 2" key="1">
    <citation type="submission" date="2019-03" db="EMBL/GenBank/DDBJ databases">
        <title>Genomic Encyclopedia of Archaeal and Bacterial Type Strains, Phase II (KMG-II): from individual species to whole genera.</title>
        <authorList>
            <person name="Goeker M."/>
        </authorList>
    </citation>
    <scope>NUCLEOTIDE SEQUENCE [LARGE SCALE GENOMIC DNA]</scope>
    <source>
        <strain evidence="1 2">RL-C</strain>
    </source>
</reference>
<dbReference type="SUPFAM" id="SSF55874">
    <property type="entry name" value="ATPase domain of HSP90 chaperone/DNA topoisomerase II/histidine kinase"/>
    <property type="match status" value="1"/>
</dbReference>
<proteinExistence type="predicted"/>
<keyword evidence="1" id="KW-0808">Transferase</keyword>
<organism evidence="1 2">
    <name type="scientific">Acetobacteroides hydrogenigenes</name>
    <dbReference type="NCBI Taxonomy" id="979970"/>
    <lineage>
        <taxon>Bacteria</taxon>
        <taxon>Pseudomonadati</taxon>
        <taxon>Bacteroidota</taxon>
        <taxon>Bacteroidia</taxon>
        <taxon>Bacteroidales</taxon>
        <taxon>Rikenellaceae</taxon>
        <taxon>Acetobacteroides</taxon>
    </lineage>
</organism>
<evidence type="ECO:0000313" key="2">
    <source>
        <dbReference type="Proteomes" id="UP000294830"/>
    </source>
</evidence>
<dbReference type="Gene3D" id="3.30.565.10">
    <property type="entry name" value="Histidine kinase-like ATPase, C-terminal domain"/>
    <property type="match status" value="1"/>
</dbReference>
<dbReference type="EMBL" id="SLWB01000009">
    <property type="protein sequence ID" value="TCN66467.1"/>
    <property type="molecule type" value="Genomic_DNA"/>
</dbReference>
<accession>A0A4R2EER0</accession>
<name>A0A4R2EER0_9BACT</name>
<keyword evidence="2" id="KW-1185">Reference proteome</keyword>
<comment type="caution">
    <text evidence="1">The sequence shown here is derived from an EMBL/GenBank/DDBJ whole genome shotgun (WGS) entry which is preliminary data.</text>
</comment>
<dbReference type="Proteomes" id="UP000294830">
    <property type="component" value="Unassembled WGS sequence"/>
</dbReference>
<gene>
    <name evidence="1" type="ORF">CLV25_10996</name>
</gene>
<dbReference type="InterPro" id="IPR036890">
    <property type="entry name" value="HATPase_C_sf"/>
</dbReference>
<dbReference type="OrthoDB" id="8765545at2"/>
<sequence>MNDDTLVLKFDPNTIEHLGISLYSKLPSVLSELVSNSWDADADNIKIDFIDKGNTKEISYSDDGEGMLYEELQNKYLVIGRNRRKSTDSELTKKGRKVIGKKGLGKLSVFGICNIIEVISIKDGLKNHFIMNISEIRKSKEQSYSPQIIVKNEATDENNGTTLLLKEIKRKSSFELDKIALGLSKKFLIFDRMNTDFYFNGELNTTITNELKFKELNIQFEWKFPDDKYDNNYEYWNNVNGHIYTLETPVKDTEMRGIFLTSRGKIVNIAEFYGARDNDQFHSYVTGYLEVDFIDEFDEDVISTDRHSLNWEHEKTKDLQDYIQKVIKKIGSEWKIKRANIKRESIKDTKDLDIQEWQNKLPSYERDLSNKIIYPILENSNIDIDESSQIIGNVIDKFDNKTFKDYASKIAEISRPEDIPNLLNLMDEWKSIESKQFRDLAYSRIEVIKQFEEYIDTDTNEVPTLHNFLKKFSWLLDPRILEFKDEVKYSKLLKESYPDESLDEKDRRIDFLCSNALGEILYVIEIKRSTYKVDEKALEQAYEYGAFLKEKYASHTGFSRVVCYIVGGSKKSEDFKFRSKEKTYFQSGEVFVKTYIELLEQSKEYHKEFIEAYKIYNS</sequence>
<protein>
    <submittedName>
        <fullName evidence="1">Histidine kinase/DNA gyrase B/HSP90-like ATPase</fullName>
    </submittedName>
</protein>
<keyword evidence="1" id="KW-0418">Kinase</keyword>
<dbReference type="Pfam" id="PF13589">
    <property type="entry name" value="HATPase_c_3"/>
    <property type="match status" value="1"/>
</dbReference>
<dbReference type="AlphaFoldDB" id="A0A4R2EER0"/>
<dbReference type="GO" id="GO:0016301">
    <property type="term" value="F:kinase activity"/>
    <property type="evidence" value="ECO:0007669"/>
    <property type="project" value="UniProtKB-KW"/>
</dbReference>